<gene>
    <name evidence="2" type="ORF">ENN90_00990</name>
</gene>
<dbReference type="AlphaFoldDB" id="A0A831LRV1"/>
<dbReference type="GO" id="GO:0006779">
    <property type="term" value="P:porphyrin-containing compound biosynthetic process"/>
    <property type="evidence" value="ECO:0007669"/>
    <property type="project" value="InterPro"/>
</dbReference>
<organism evidence="2">
    <name type="scientific">Mariniphaga anaerophila</name>
    <dbReference type="NCBI Taxonomy" id="1484053"/>
    <lineage>
        <taxon>Bacteria</taxon>
        <taxon>Pseudomonadati</taxon>
        <taxon>Bacteroidota</taxon>
        <taxon>Bacteroidia</taxon>
        <taxon>Marinilabiliales</taxon>
        <taxon>Prolixibacteraceae</taxon>
        <taxon>Mariniphaga</taxon>
    </lineage>
</organism>
<comment type="caution">
    <text evidence="2">The sequence shown here is derived from an EMBL/GenBank/DDBJ whole genome shotgun (WGS) entry which is preliminary data.</text>
</comment>
<accession>A0A831LRV1</accession>
<evidence type="ECO:0000259" key="1">
    <source>
        <dbReference type="Pfam" id="PF01208"/>
    </source>
</evidence>
<sequence length="361" mass="41115">MNSRERFLNTISKKVPDRPPLFATITPQVAAKLSDYLGLPYEQPLDSMLSTRASHMDLLVKLGNDAVGIATCAPENFPTKTRKDGLIENEWGMVFKPMGLYNEFHKYPLAHAETAGDIARYQFPNPLAKGRWTEAEKIIAKYGETHGIIADLETTIFETAWYLVGLEKFLMDLMMEAEYIEPLLDKIQEIHTLYGQKMIELGTDVLWCGDDFGTQQNQIMDLETFRKYFKPRYKQMFSEFRKVNPNIKLAWHSCGAFRPFIPEFMEIGLDIVNPLQPLAAGMEPESLKNEFGNGLVFFGGICVQDLLPNKKPNEIKAEVHRRMKIFGENGGYIVAPAHNIQDDTSIENILSFFNAVKTLNF</sequence>
<evidence type="ECO:0000313" key="2">
    <source>
        <dbReference type="EMBL" id="HDR50185.1"/>
    </source>
</evidence>
<dbReference type="PANTHER" id="PTHR47099:SF1">
    <property type="entry name" value="METHYLCOBAMIDE:COM METHYLTRANSFERASE MTBA"/>
    <property type="match status" value="1"/>
</dbReference>
<dbReference type="GO" id="GO:0004853">
    <property type="term" value="F:uroporphyrinogen decarboxylase activity"/>
    <property type="evidence" value="ECO:0007669"/>
    <property type="project" value="InterPro"/>
</dbReference>
<feature type="domain" description="Uroporphyrinogen decarboxylase (URO-D)" evidence="1">
    <location>
        <begin position="114"/>
        <end position="358"/>
    </location>
</feature>
<dbReference type="EMBL" id="DSDK01000056">
    <property type="protein sequence ID" value="HDR50185.1"/>
    <property type="molecule type" value="Genomic_DNA"/>
</dbReference>
<dbReference type="Proteomes" id="UP000886047">
    <property type="component" value="Unassembled WGS sequence"/>
</dbReference>
<protein>
    <recommendedName>
        <fullName evidence="1">Uroporphyrinogen decarboxylase (URO-D) domain-containing protein</fullName>
    </recommendedName>
</protein>
<dbReference type="Pfam" id="PF01208">
    <property type="entry name" value="URO-D"/>
    <property type="match status" value="1"/>
</dbReference>
<dbReference type="InterPro" id="IPR052024">
    <property type="entry name" value="Methanogen_methyltrans"/>
</dbReference>
<dbReference type="InterPro" id="IPR038071">
    <property type="entry name" value="UROD/MetE-like_sf"/>
</dbReference>
<dbReference type="Gene3D" id="3.20.20.210">
    <property type="match status" value="1"/>
</dbReference>
<dbReference type="SUPFAM" id="SSF51726">
    <property type="entry name" value="UROD/MetE-like"/>
    <property type="match status" value="1"/>
</dbReference>
<dbReference type="PANTHER" id="PTHR47099">
    <property type="entry name" value="METHYLCOBAMIDE:COM METHYLTRANSFERASE MTBA"/>
    <property type="match status" value="1"/>
</dbReference>
<name>A0A831LRV1_9BACT</name>
<reference evidence="2" key="1">
    <citation type="journal article" date="2020" name="mSystems">
        <title>Genome- and Community-Level Interaction Insights into Carbon Utilization and Element Cycling Functions of Hydrothermarchaeota in Hydrothermal Sediment.</title>
        <authorList>
            <person name="Zhou Z."/>
            <person name="Liu Y."/>
            <person name="Xu W."/>
            <person name="Pan J."/>
            <person name="Luo Z.H."/>
            <person name="Li M."/>
        </authorList>
    </citation>
    <scope>NUCLEOTIDE SEQUENCE [LARGE SCALE GENOMIC DNA]</scope>
    <source>
        <strain evidence="2">SpSt-1217</strain>
    </source>
</reference>
<proteinExistence type="predicted"/>
<dbReference type="InterPro" id="IPR000257">
    <property type="entry name" value="Uroporphyrinogen_deCOase"/>
</dbReference>